<dbReference type="InterPro" id="IPR045886">
    <property type="entry name" value="ThiF/MoeB/HesA"/>
</dbReference>
<comment type="similarity">
    <text evidence="1">Belongs to the HesA/MoeB/ThiF family.</text>
</comment>
<dbReference type="NCBIfam" id="NF004281">
    <property type="entry name" value="PRK05690.1"/>
    <property type="match status" value="1"/>
</dbReference>
<keyword evidence="4" id="KW-0067">ATP-binding</keyword>
<dbReference type="InterPro" id="IPR035985">
    <property type="entry name" value="Ubiquitin-activating_enz"/>
</dbReference>
<dbReference type="FunFam" id="3.40.50.720:FF:000033">
    <property type="entry name" value="Adenylyltransferase and sulfurtransferase MOCS3"/>
    <property type="match status" value="1"/>
</dbReference>
<comment type="subunit">
    <text evidence="7">Homodimer. Forms a stable heterotetrameric complex of 2 MoeB and 2 MoaD during adenylation of MoaD.</text>
</comment>
<feature type="transmembrane region" description="Helical" evidence="13">
    <location>
        <begin position="28"/>
        <end position="50"/>
    </location>
</feature>
<dbReference type="GO" id="GO:0005524">
    <property type="term" value="F:ATP binding"/>
    <property type="evidence" value="ECO:0007669"/>
    <property type="project" value="UniProtKB-KW"/>
</dbReference>
<keyword evidence="13" id="KW-1133">Transmembrane helix</keyword>
<dbReference type="EC" id="2.7.7.80" evidence="8"/>
<evidence type="ECO:0000256" key="10">
    <source>
        <dbReference type="ARBA" id="ARBA00075110"/>
    </source>
</evidence>
<comment type="function">
    <text evidence="6">Catalyzes the adenylation by ATP of the carboxyl group of the C-terminal glycine of sulfur carrier protein MoaD.</text>
</comment>
<dbReference type="GO" id="GO:0008641">
    <property type="term" value="F:ubiquitin-like modifier activating enzyme activity"/>
    <property type="evidence" value="ECO:0007669"/>
    <property type="project" value="InterPro"/>
</dbReference>
<dbReference type="GO" id="GO:0005829">
    <property type="term" value="C:cytosol"/>
    <property type="evidence" value="ECO:0007669"/>
    <property type="project" value="TreeGrafter"/>
</dbReference>
<dbReference type="CDD" id="cd00757">
    <property type="entry name" value="ThiF_MoeB_HesA_family"/>
    <property type="match status" value="1"/>
</dbReference>
<dbReference type="GO" id="GO:0061605">
    <property type="term" value="F:molybdopterin-synthase adenylyltransferase activity"/>
    <property type="evidence" value="ECO:0007669"/>
    <property type="project" value="UniProtKB-EC"/>
</dbReference>
<keyword evidence="15" id="KW-0548">Nucleotidyltransferase</keyword>
<evidence type="ECO:0000256" key="9">
    <source>
        <dbReference type="ARBA" id="ARBA00073635"/>
    </source>
</evidence>
<evidence type="ECO:0000256" key="4">
    <source>
        <dbReference type="ARBA" id="ARBA00022840"/>
    </source>
</evidence>
<evidence type="ECO:0000256" key="11">
    <source>
        <dbReference type="ARBA" id="ARBA00075328"/>
    </source>
</evidence>
<evidence type="ECO:0000313" key="15">
    <source>
        <dbReference type="EMBL" id="REF67119.1"/>
    </source>
</evidence>
<sequence>MLILLFMLAVLVAARLLGWPEWRGWAGVAALWLAAIAALVLAPGSALARLVGGDPRVWGLAGGVVALGLGYRLLLRQLHRRAIPLPDPPAPEPAAPAPAGPLSDPELDRYARHIVLRELGGPGQAALRRARVLVVGAGGLGAPVCLYLAAAGVGRITVADDDRVGLSNLQRQVIFRSADDGRPKAEAARDAMLALNPHVEVTALNRRIGAEDAALVAEHDLVLDGTDSFAARRAVNAACIAAGVPLVAGAIAQWEGQVTIWDPRNGAPCMACIFPDAPAAGLAPACAEAGVVGPLPGVIGSLMALEAIKLIARAGEPLRGRMLIFDGLYGENRLMKIARGADCPACGSGHFRAG</sequence>
<keyword evidence="13" id="KW-0812">Transmembrane</keyword>
<feature type="domain" description="THIF-type NAD/FAD binding fold" evidence="14">
    <location>
        <begin position="110"/>
        <end position="344"/>
    </location>
</feature>
<evidence type="ECO:0000256" key="5">
    <source>
        <dbReference type="ARBA" id="ARBA00052218"/>
    </source>
</evidence>
<name>A0A3D9XJR9_PARVE</name>
<dbReference type="RefSeq" id="WP_244295356.1">
    <property type="nucleotide sequence ID" value="NZ_CP038197.1"/>
</dbReference>
<comment type="caution">
    <text evidence="15">The sequence shown here is derived from an EMBL/GenBank/DDBJ whole genome shotgun (WGS) entry which is preliminary data.</text>
</comment>
<feature type="transmembrane region" description="Helical" evidence="13">
    <location>
        <begin position="57"/>
        <end position="75"/>
    </location>
</feature>
<keyword evidence="2 15" id="KW-0808">Transferase</keyword>
<evidence type="ECO:0000256" key="2">
    <source>
        <dbReference type="ARBA" id="ARBA00022679"/>
    </source>
</evidence>
<accession>A0A3D9XJR9</accession>
<evidence type="ECO:0000259" key="14">
    <source>
        <dbReference type="Pfam" id="PF00899"/>
    </source>
</evidence>
<proteinExistence type="inferred from homology"/>
<dbReference type="AlphaFoldDB" id="A0A3D9XJR9"/>
<dbReference type="Gene3D" id="3.40.50.720">
    <property type="entry name" value="NAD(P)-binding Rossmann-like Domain"/>
    <property type="match status" value="1"/>
</dbReference>
<evidence type="ECO:0000256" key="13">
    <source>
        <dbReference type="SAM" id="Phobius"/>
    </source>
</evidence>
<dbReference type="GO" id="GO:0004792">
    <property type="term" value="F:thiosulfate-cyanide sulfurtransferase activity"/>
    <property type="evidence" value="ECO:0007669"/>
    <property type="project" value="TreeGrafter"/>
</dbReference>
<evidence type="ECO:0000256" key="8">
    <source>
        <dbReference type="ARBA" id="ARBA00066884"/>
    </source>
</evidence>
<dbReference type="SUPFAM" id="SSF69572">
    <property type="entry name" value="Activating enzymes of the ubiquitin-like proteins"/>
    <property type="match status" value="1"/>
</dbReference>
<comment type="catalytic activity">
    <reaction evidence="5">
        <text>[molybdopterin-synthase sulfur-carrier protein]-C-terminal Gly-Gly + ATP + H(+) = [molybdopterin-synthase sulfur-carrier protein]-C-terminal Gly-Gly-AMP + diphosphate</text>
        <dbReference type="Rhea" id="RHEA:43616"/>
        <dbReference type="Rhea" id="RHEA-COMP:12159"/>
        <dbReference type="Rhea" id="RHEA-COMP:12202"/>
        <dbReference type="ChEBI" id="CHEBI:15378"/>
        <dbReference type="ChEBI" id="CHEBI:30616"/>
        <dbReference type="ChEBI" id="CHEBI:33019"/>
        <dbReference type="ChEBI" id="CHEBI:90618"/>
        <dbReference type="ChEBI" id="CHEBI:90778"/>
        <dbReference type="EC" id="2.7.7.80"/>
    </reaction>
</comment>
<evidence type="ECO:0000256" key="7">
    <source>
        <dbReference type="ARBA" id="ARBA00063809"/>
    </source>
</evidence>
<evidence type="ECO:0000256" key="6">
    <source>
        <dbReference type="ARBA" id="ARBA00055169"/>
    </source>
</evidence>
<evidence type="ECO:0000256" key="1">
    <source>
        <dbReference type="ARBA" id="ARBA00009919"/>
    </source>
</evidence>
<dbReference type="GO" id="GO:0008146">
    <property type="term" value="F:sulfotransferase activity"/>
    <property type="evidence" value="ECO:0007669"/>
    <property type="project" value="TreeGrafter"/>
</dbReference>
<evidence type="ECO:0000313" key="16">
    <source>
        <dbReference type="Proteomes" id="UP000256941"/>
    </source>
</evidence>
<dbReference type="Pfam" id="PF00899">
    <property type="entry name" value="ThiF"/>
    <property type="match status" value="1"/>
</dbReference>
<keyword evidence="13" id="KW-0472">Membrane</keyword>
<keyword evidence="3" id="KW-0547">Nucleotide-binding</keyword>
<dbReference type="PANTHER" id="PTHR10953:SF102">
    <property type="entry name" value="ADENYLYLTRANSFERASE AND SULFURTRANSFERASE MOCS3"/>
    <property type="match status" value="1"/>
</dbReference>
<dbReference type="InterPro" id="IPR000594">
    <property type="entry name" value="ThiF_NAD_FAD-bd"/>
</dbReference>
<evidence type="ECO:0000256" key="12">
    <source>
        <dbReference type="ARBA" id="ARBA00078531"/>
    </source>
</evidence>
<evidence type="ECO:0000256" key="3">
    <source>
        <dbReference type="ARBA" id="ARBA00022741"/>
    </source>
</evidence>
<reference evidence="15 16" key="1">
    <citation type="submission" date="2018-08" db="EMBL/GenBank/DDBJ databases">
        <title>Genomic Encyclopedia of Archaeal and Bacterial Type Strains, Phase II (KMG-II): from individual species to whole genera.</title>
        <authorList>
            <person name="Goeker M."/>
        </authorList>
    </citation>
    <scope>NUCLEOTIDE SEQUENCE [LARGE SCALE GENOMIC DNA]</scope>
    <source>
        <strain evidence="15 16">DSM 17099</strain>
    </source>
</reference>
<organism evidence="15 16">
    <name type="scientific">Paracoccus versutus</name>
    <name type="common">Thiobacillus versutus</name>
    <dbReference type="NCBI Taxonomy" id="34007"/>
    <lineage>
        <taxon>Bacteria</taxon>
        <taxon>Pseudomonadati</taxon>
        <taxon>Pseudomonadota</taxon>
        <taxon>Alphaproteobacteria</taxon>
        <taxon>Rhodobacterales</taxon>
        <taxon>Paracoccaceae</taxon>
        <taxon>Paracoccus</taxon>
    </lineage>
</organism>
<protein>
    <recommendedName>
        <fullName evidence="9">Molybdopterin-synthase adenylyltransferase</fullName>
        <ecNumber evidence="8">2.7.7.80</ecNumber>
    </recommendedName>
    <alternativeName>
        <fullName evidence="12">MoaD protein adenylase</fullName>
    </alternativeName>
    <alternativeName>
        <fullName evidence="10">Molybdopterin-converting factor subunit 1 adenylase</fullName>
    </alternativeName>
    <alternativeName>
        <fullName evidence="11">Sulfur carrier protein MoaD adenylyltransferase</fullName>
    </alternativeName>
</protein>
<dbReference type="EMBL" id="QTUJ01000004">
    <property type="protein sequence ID" value="REF67119.1"/>
    <property type="molecule type" value="Genomic_DNA"/>
</dbReference>
<dbReference type="Proteomes" id="UP000256941">
    <property type="component" value="Unassembled WGS sequence"/>
</dbReference>
<dbReference type="PANTHER" id="PTHR10953">
    <property type="entry name" value="UBIQUITIN-ACTIVATING ENZYME E1"/>
    <property type="match status" value="1"/>
</dbReference>
<gene>
    <name evidence="15" type="ORF">BDD41_4135</name>
</gene>